<accession>A0A289ZT33</accession>
<organism evidence="1 2">
    <name type="scientific">Serratia phage vB_SmaM_ 2050HW</name>
    <dbReference type="NCBI Taxonomy" id="2024252"/>
    <lineage>
        <taxon>Viruses</taxon>
        <taxon>Duplodnaviria</taxon>
        <taxon>Heunggongvirae</taxon>
        <taxon>Uroviricota</taxon>
        <taxon>Caudoviricetes</taxon>
        <taxon>Chimalliviridae</taxon>
        <taxon>Moabitevirus</taxon>
        <taxon>Moabitevirus mv2050HW</taxon>
    </lineage>
</organism>
<sequence length="279" mass="31190">MANANYYNKPTNRLVFDLIKEANPEADFSEDQVRLTNFTQNTNGDPLRNTAGILKAIPGMGREGQENLTWNRPALNEIFKEISVYCSPNGKFKKSDLLKEINSNYNFQLDAGDIYDGVLNLSTLPTKTVIVVRPTCPAFTGQLEITIGDPKIALETVIRNPDLDGLAYPTNQSEKIQGPLYMYANDYTYDATGLQQFGYGDPIQGELLESLNRKSPDTWVLKPTPAPWNANGADVWYNGPTAQAPVYVNTSYQRCLVIHLDKEYCSNVAGHLILHYNMP</sequence>
<reference evidence="2" key="1">
    <citation type="submission" date="2017-06" db="EMBL/GenBank/DDBJ databases">
        <authorList>
            <person name="Zhao X."/>
        </authorList>
    </citation>
    <scope>NUCLEOTIDE SEQUENCE [LARGE SCALE GENOMIC DNA]</scope>
</reference>
<keyword evidence="2" id="KW-1185">Reference proteome</keyword>
<name>A0A289ZT33_9CAUD</name>
<dbReference type="Proteomes" id="UP000223363">
    <property type="component" value="Segment"/>
</dbReference>
<dbReference type="InterPro" id="IPR057701">
    <property type="entry name" value="DUF7941"/>
</dbReference>
<evidence type="ECO:0000313" key="2">
    <source>
        <dbReference type="Proteomes" id="UP000223363"/>
    </source>
</evidence>
<evidence type="ECO:0000313" key="1">
    <source>
        <dbReference type="EMBL" id="ATA65383.1"/>
    </source>
</evidence>
<dbReference type="Pfam" id="PF25613">
    <property type="entry name" value="DUF7941"/>
    <property type="match status" value="1"/>
</dbReference>
<dbReference type="EMBL" id="MF285618">
    <property type="protein sequence ID" value="ATA65383.1"/>
    <property type="molecule type" value="Genomic_DNA"/>
</dbReference>
<gene>
    <name evidence="1" type="ORF">2050HW_00048</name>
</gene>
<proteinExistence type="predicted"/>
<protein>
    <submittedName>
        <fullName evidence="1">Putative virion structural protein</fullName>
    </submittedName>
</protein>